<gene>
    <name evidence="1" type="ORF">F5144DRAFT_642115</name>
</gene>
<dbReference type="Proteomes" id="UP000724584">
    <property type="component" value="Unassembled WGS sequence"/>
</dbReference>
<protein>
    <submittedName>
        <fullName evidence="1">Uncharacterized protein</fullName>
    </submittedName>
</protein>
<sequence length="365" mass="40716">MADVFGLSVDPQALLGLPGCHESHKSRAELPNGFPATLVSPLADVAEISTAIAGFKKSEPELYQLSPETFPLPGLVERFAAYKSCLHEGPGFFTIRGLTPGKRDARENVIVHAGIASYLATSGRCSSIFPGRKLMRSDVSNIREDPFLAPGNQSIGVGFHSDNGDNVSLYCRQVATSGGDLYLSSTWTIYNELATHRKDVVRVLAEPWLSQISRLGDDDLKSKNVPLFNFHDGKLVVDYQKRPLRGTKEEPRDPRLKLLTFQQQEALSVVDKLAFENAISVDQQVGDINFFNNLALLHARSPFVDGEDGQVRRHLTRLIFRDEAEGWSIPEHMKADWAKYYEHDSSAETFREEPCRWAWSLNGQD</sequence>
<organism evidence="1 2">
    <name type="scientific">Chaetomium tenue</name>
    <dbReference type="NCBI Taxonomy" id="1854479"/>
    <lineage>
        <taxon>Eukaryota</taxon>
        <taxon>Fungi</taxon>
        <taxon>Dikarya</taxon>
        <taxon>Ascomycota</taxon>
        <taxon>Pezizomycotina</taxon>
        <taxon>Sordariomycetes</taxon>
        <taxon>Sordariomycetidae</taxon>
        <taxon>Sordariales</taxon>
        <taxon>Chaetomiaceae</taxon>
        <taxon>Chaetomium</taxon>
    </lineage>
</organism>
<proteinExistence type="predicted"/>
<evidence type="ECO:0000313" key="1">
    <source>
        <dbReference type="EMBL" id="KAH6641210.1"/>
    </source>
</evidence>
<accession>A0ACB7PGY3</accession>
<comment type="caution">
    <text evidence="1">The sequence shown here is derived from an EMBL/GenBank/DDBJ whole genome shotgun (WGS) entry which is preliminary data.</text>
</comment>
<keyword evidence="2" id="KW-1185">Reference proteome</keyword>
<name>A0ACB7PGY3_9PEZI</name>
<reference evidence="1 2" key="1">
    <citation type="journal article" date="2021" name="Nat. Commun.">
        <title>Genetic determinants of endophytism in the Arabidopsis root mycobiome.</title>
        <authorList>
            <person name="Mesny F."/>
            <person name="Miyauchi S."/>
            <person name="Thiergart T."/>
            <person name="Pickel B."/>
            <person name="Atanasova L."/>
            <person name="Karlsson M."/>
            <person name="Huettel B."/>
            <person name="Barry K.W."/>
            <person name="Haridas S."/>
            <person name="Chen C."/>
            <person name="Bauer D."/>
            <person name="Andreopoulos W."/>
            <person name="Pangilinan J."/>
            <person name="LaButti K."/>
            <person name="Riley R."/>
            <person name="Lipzen A."/>
            <person name="Clum A."/>
            <person name="Drula E."/>
            <person name="Henrissat B."/>
            <person name="Kohler A."/>
            <person name="Grigoriev I.V."/>
            <person name="Martin F.M."/>
            <person name="Hacquard S."/>
        </authorList>
    </citation>
    <scope>NUCLEOTIDE SEQUENCE [LARGE SCALE GENOMIC DNA]</scope>
    <source>
        <strain evidence="1 2">MPI-SDFR-AT-0079</strain>
    </source>
</reference>
<dbReference type="EMBL" id="JAGIZQ010000002">
    <property type="protein sequence ID" value="KAH6641210.1"/>
    <property type="molecule type" value="Genomic_DNA"/>
</dbReference>
<evidence type="ECO:0000313" key="2">
    <source>
        <dbReference type="Proteomes" id="UP000724584"/>
    </source>
</evidence>